<name>A0A6A6Y841_9PEZI</name>
<reference evidence="1 3" key="1">
    <citation type="journal article" date="2020" name="Stud. Mycol.">
        <title>101 Dothideomycetes genomes: a test case for predicting lifestyles and emergence of pathogens.</title>
        <authorList>
            <person name="Haridas S."/>
            <person name="Albert R."/>
            <person name="Binder M."/>
            <person name="Bloem J."/>
            <person name="Labutti K."/>
            <person name="Salamov A."/>
            <person name="Andreopoulos B."/>
            <person name="Baker S."/>
            <person name="Barry K."/>
            <person name="Bills G."/>
            <person name="Bluhm B."/>
            <person name="Cannon C."/>
            <person name="Castanera R."/>
            <person name="Culley D."/>
            <person name="Daum C."/>
            <person name="Ezra D."/>
            <person name="Gonzalez J."/>
            <person name="Henrissat B."/>
            <person name="Kuo A."/>
            <person name="Liang C."/>
            <person name="Lipzen A."/>
            <person name="Lutzoni F."/>
            <person name="Magnuson J."/>
            <person name="Mondo S."/>
            <person name="Nolan M."/>
            <person name="Ohm R."/>
            <person name="Pangilinan J."/>
            <person name="Park H.-J."/>
            <person name="Ramirez L."/>
            <person name="Alfaro M."/>
            <person name="Sun H."/>
            <person name="Tritt A."/>
            <person name="Yoshinaga Y."/>
            <person name="Zwiers L.-H."/>
            <person name="Turgeon B."/>
            <person name="Goodwin S."/>
            <person name="Spatafora J."/>
            <person name="Crous P."/>
            <person name="Grigoriev I."/>
        </authorList>
    </citation>
    <scope>NUCLEOTIDE SEQUENCE</scope>
    <source>
        <strain evidence="1 3">CBS 304.34</strain>
    </source>
</reference>
<organism evidence="1">
    <name type="scientific">Mytilinidion resinicola</name>
    <dbReference type="NCBI Taxonomy" id="574789"/>
    <lineage>
        <taxon>Eukaryota</taxon>
        <taxon>Fungi</taxon>
        <taxon>Dikarya</taxon>
        <taxon>Ascomycota</taxon>
        <taxon>Pezizomycotina</taxon>
        <taxon>Dothideomycetes</taxon>
        <taxon>Pleosporomycetidae</taxon>
        <taxon>Mytilinidiales</taxon>
        <taxon>Mytilinidiaceae</taxon>
        <taxon>Mytilinidion</taxon>
    </lineage>
</organism>
<reference evidence="3" key="3">
    <citation type="submission" date="2025-04" db="UniProtKB">
        <authorList>
            <consortium name="RefSeq"/>
        </authorList>
    </citation>
    <scope>IDENTIFICATION</scope>
    <source>
        <strain evidence="3">CBS 304.34</strain>
    </source>
</reference>
<dbReference type="RefSeq" id="XP_033571946.1">
    <property type="nucleotide sequence ID" value="XM_033726809.1"/>
</dbReference>
<reference evidence="3" key="2">
    <citation type="submission" date="2020-04" db="EMBL/GenBank/DDBJ databases">
        <authorList>
            <consortium name="NCBI Genome Project"/>
        </authorList>
    </citation>
    <scope>NUCLEOTIDE SEQUENCE</scope>
    <source>
        <strain evidence="3">CBS 304.34</strain>
    </source>
</reference>
<evidence type="ECO:0000313" key="1">
    <source>
        <dbReference type="EMBL" id="KAF2804982.1"/>
    </source>
</evidence>
<evidence type="ECO:0000313" key="2">
    <source>
        <dbReference type="Proteomes" id="UP000504636"/>
    </source>
</evidence>
<dbReference type="Proteomes" id="UP000504636">
    <property type="component" value="Unplaced"/>
</dbReference>
<dbReference type="GeneID" id="54467702"/>
<accession>A0A6A6Y841</accession>
<dbReference type="AlphaFoldDB" id="A0A6A6Y841"/>
<gene>
    <name evidence="1 3" type="ORF">BDZ99DRAFT_544031</name>
</gene>
<evidence type="ECO:0000313" key="3">
    <source>
        <dbReference type="RefSeq" id="XP_033571946.1"/>
    </source>
</evidence>
<dbReference type="EMBL" id="MU003711">
    <property type="protein sequence ID" value="KAF2804982.1"/>
    <property type="molecule type" value="Genomic_DNA"/>
</dbReference>
<protein>
    <recommendedName>
        <fullName evidence="4">F-box domain-containing protein</fullName>
    </recommendedName>
</protein>
<sequence>MITDLPAELQLMIFDAIKKPDKRNPRRRRQALVNQRGYSKHSENAARRALFNLSLTCRKYRSLLVPTLFDRVTLLNETDSAASVVGLATSELGHYVKHFRFEGSLQGEEYKMAMQPFAPDINEGSAENLDKVIEAILPTPVHNILSDLHDWFSNLEIVRVHFEYDNSWGTDRFNYPGGLVQSVLFAETSSEPAMVVKLASWEILMTKAYEALYQNKHPIKSLHLQDLLPGLVSTFATPDFHKFLSRLETFKISVSSSYSDDRFFAKRSGGDSNLYKQFGNLFFNHLASVKHLTIKAGLARREYDNTYPSTVPFATTQTPMLKSIRIQGILISMALIDFLANHCNTLEHVFFDDCVAAHFNWATQSYWTNTWGELFKALAGSDCKSSTLRKLDITPIKSSEIVGPTTVVDVSCEEELFTHAKAGMFVYVVSRSPWQFRRFIRRDDMRWYQAVREVIRANKGKGRRIL</sequence>
<evidence type="ECO:0008006" key="4">
    <source>
        <dbReference type="Google" id="ProtNLM"/>
    </source>
</evidence>
<proteinExistence type="predicted"/>
<keyword evidence="2" id="KW-1185">Reference proteome</keyword>
<dbReference type="OrthoDB" id="5410873at2759"/>